<evidence type="ECO:0000313" key="4">
    <source>
        <dbReference type="Proteomes" id="UP001216139"/>
    </source>
</evidence>
<dbReference type="RefSeq" id="WP_273630504.1">
    <property type="nucleotide sequence ID" value="NZ_CP117167.1"/>
</dbReference>
<protein>
    <submittedName>
        <fullName evidence="3">Protein-disulfide reductase DsbD family protein</fullName>
    </submittedName>
</protein>
<dbReference type="PANTHER" id="PTHR32234:SF0">
    <property type="entry name" value="THIOL:DISULFIDE INTERCHANGE PROTEIN DSBD"/>
    <property type="match status" value="1"/>
</dbReference>
<feature type="chain" id="PRO_5045387046" evidence="1">
    <location>
        <begin position="20"/>
        <end position="150"/>
    </location>
</feature>
<dbReference type="Gene3D" id="2.60.40.1250">
    <property type="entry name" value="Thiol:disulfide interchange protein DsbD, N-terminal domain"/>
    <property type="match status" value="1"/>
</dbReference>
<name>A0ABY7T7Y8_9SPHI</name>
<dbReference type="Proteomes" id="UP001216139">
    <property type="component" value="Chromosome"/>
</dbReference>
<accession>A0ABY7T7Y8</accession>
<feature type="domain" description="Thiol:disulfide interchange protein DsbD N-terminal" evidence="2">
    <location>
        <begin position="35"/>
        <end position="145"/>
    </location>
</feature>
<dbReference type="InterPro" id="IPR036929">
    <property type="entry name" value="DsbDN_sf"/>
</dbReference>
<dbReference type="PANTHER" id="PTHR32234">
    <property type="entry name" value="THIOL:DISULFIDE INTERCHANGE PROTEIN DSBD"/>
    <property type="match status" value="1"/>
</dbReference>
<evidence type="ECO:0000256" key="1">
    <source>
        <dbReference type="SAM" id="SignalP"/>
    </source>
</evidence>
<proteinExistence type="predicted"/>
<evidence type="ECO:0000259" key="2">
    <source>
        <dbReference type="Pfam" id="PF11412"/>
    </source>
</evidence>
<dbReference type="EMBL" id="CP117167">
    <property type="protein sequence ID" value="WCT12250.1"/>
    <property type="molecule type" value="Genomic_DNA"/>
</dbReference>
<organism evidence="3 4">
    <name type="scientific">Mucilaginibacter jinjuensis</name>
    <dbReference type="NCBI Taxonomy" id="1176721"/>
    <lineage>
        <taxon>Bacteria</taxon>
        <taxon>Pseudomonadati</taxon>
        <taxon>Bacteroidota</taxon>
        <taxon>Sphingobacteriia</taxon>
        <taxon>Sphingobacteriales</taxon>
        <taxon>Sphingobacteriaceae</taxon>
        <taxon>Mucilaginibacter</taxon>
    </lineage>
</organism>
<keyword evidence="1" id="KW-0732">Signal</keyword>
<reference evidence="3 4" key="1">
    <citation type="submission" date="2023-02" db="EMBL/GenBank/DDBJ databases">
        <title>Genome sequence of Mucilaginibacter jinjuensis strain KACC 16571.</title>
        <authorList>
            <person name="Kim S."/>
            <person name="Heo J."/>
            <person name="Kwon S.-W."/>
        </authorList>
    </citation>
    <scope>NUCLEOTIDE SEQUENCE [LARGE SCALE GENOMIC DNA]</scope>
    <source>
        <strain evidence="3 4">KACC 16571</strain>
    </source>
</reference>
<keyword evidence="4" id="KW-1185">Reference proteome</keyword>
<dbReference type="InterPro" id="IPR028250">
    <property type="entry name" value="DsbDN"/>
</dbReference>
<evidence type="ECO:0000313" key="3">
    <source>
        <dbReference type="EMBL" id="WCT12250.1"/>
    </source>
</evidence>
<sequence length="150" mass="16951">MKKIMSALFVLFLYTGVHAQILTPVKWSYAAKRISATEAVVFMKATIDNGWHIYSQTVKDGGPIKTDFKFTPSKAYTLVGKTIEPTPVTKFENAFKMNVSYFEKEVIFQQKVKLTSPNATVVKGQLEYMTCNDHQCLPPEDVDFSVTIIK</sequence>
<dbReference type="Pfam" id="PF11412">
    <property type="entry name" value="DsbD_N"/>
    <property type="match status" value="1"/>
</dbReference>
<feature type="signal peptide" evidence="1">
    <location>
        <begin position="1"/>
        <end position="19"/>
    </location>
</feature>
<gene>
    <name evidence="3" type="ORF">PQO05_26355</name>
</gene>